<comment type="caution">
    <text evidence="2">The sequence shown here is derived from an EMBL/GenBank/DDBJ whole genome shotgun (WGS) entry which is preliminary data.</text>
</comment>
<protein>
    <submittedName>
        <fullName evidence="2">Uncharacterized protein</fullName>
    </submittedName>
</protein>
<feature type="compositionally biased region" description="Gly residues" evidence="1">
    <location>
        <begin position="251"/>
        <end position="263"/>
    </location>
</feature>
<accession>A0A9W7SQ58</accession>
<dbReference type="Proteomes" id="UP001138500">
    <property type="component" value="Unassembled WGS sequence"/>
</dbReference>
<evidence type="ECO:0000256" key="1">
    <source>
        <dbReference type="SAM" id="MobiDB-lite"/>
    </source>
</evidence>
<evidence type="ECO:0000313" key="2">
    <source>
        <dbReference type="EMBL" id="KAH9826622.1"/>
    </source>
</evidence>
<organism evidence="2 3">
    <name type="scientific">Teratosphaeria destructans</name>
    <dbReference type="NCBI Taxonomy" id="418781"/>
    <lineage>
        <taxon>Eukaryota</taxon>
        <taxon>Fungi</taxon>
        <taxon>Dikarya</taxon>
        <taxon>Ascomycota</taxon>
        <taxon>Pezizomycotina</taxon>
        <taxon>Dothideomycetes</taxon>
        <taxon>Dothideomycetidae</taxon>
        <taxon>Mycosphaerellales</taxon>
        <taxon>Teratosphaeriaceae</taxon>
        <taxon>Teratosphaeria</taxon>
    </lineage>
</organism>
<feature type="compositionally biased region" description="Gly residues" evidence="1">
    <location>
        <begin position="213"/>
        <end position="226"/>
    </location>
</feature>
<feature type="region of interest" description="Disordered" evidence="1">
    <location>
        <begin position="207"/>
        <end position="263"/>
    </location>
</feature>
<gene>
    <name evidence="2" type="ORF">Tdes44962_MAKER10026</name>
</gene>
<feature type="compositionally biased region" description="Basic and acidic residues" evidence="1">
    <location>
        <begin position="227"/>
        <end position="240"/>
    </location>
</feature>
<name>A0A9W7SQ58_9PEZI</name>
<reference evidence="2 3" key="1">
    <citation type="journal article" date="2018" name="IMA Fungus">
        <title>IMA Genome-F 10: Nine draft genome sequences of Claviceps purpurea s.lat., including C. arundinis, C. humidiphila, and C. cf. spartinae, pseudomolecules for the pitch canker pathogen Fusarium circinatum, draft genome of Davidsoniella eucalypti, Grosmannia galeiformis, Quambalaria eucalypti, and Teratosphaeria destructans.</title>
        <authorList>
            <person name="Wingfield B.D."/>
            <person name="Liu M."/>
            <person name="Nguyen H.D."/>
            <person name="Lane F.A."/>
            <person name="Morgan S.W."/>
            <person name="De Vos L."/>
            <person name="Wilken P.M."/>
            <person name="Duong T.A."/>
            <person name="Aylward J."/>
            <person name="Coetzee M.P."/>
            <person name="Dadej K."/>
            <person name="De Beer Z.W."/>
            <person name="Findlay W."/>
            <person name="Havenga M."/>
            <person name="Kolarik M."/>
            <person name="Menzies J.G."/>
            <person name="Naidoo K."/>
            <person name="Pochopski O."/>
            <person name="Shoukouhi P."/>
            <person name="Santana Q.C."/>
            <person name="Seifert K.A."/>
            <person name="Soal N."/>
            <person name="Steenkamp E.T."/>
            <person name="Tatham C.T."/>
            <person name="van der Nest M.A."/>
            <person name="Wingfield M.J."/>
        </authorList>
    </citation>
    <scope>NUCLEOTIDE SEQUENCE [LARGE SCALE GENOMIC DNA]</scope>
    <source>
        <strain evidence="2">CMW44962</strain>
    </source>
</reference>
<evidence type="ECO:0000313" key="3">
    <source>
        <dbReference type="Proteomes" id="UP001138500"/>
    </source>
</evidence>
<reference evidence="2 3" key="2">
    <citation type="journal article" date="2021" name="Curr. Genet.">
        <title>Genetic response to nitrogen starvation in the aggressive Eucalyptus foliar pathogen Teratosphaeria destructans.</title>
        <authorList>
            <person name="Havenga M."/>
            <person name="Wingfield B.D."/>
            <person name="Wingfield M.J."/>
            <person name="Dreyer L.L."/>
            <person name="Roets F."/>
            <person name="Aylward J."/>
        </authorList>
    </citation>
    <scope>NUCLEOTIDE SEQUENCE [LARGE SCALE GENOMIC DNA]</scope>
    <source>
        <strain evidence="2">CMW44962</strain>
    </source>
</reference>
<dbReference type="EMBL" id="RIBY02001975">
    <property type="protein sequence ID" value="KAH9826622.1"/>
    <property type="molecule type" value="Genomic_DNA"/>
</dbReference>
<sequence>MRGRTRPAASTTITRTTLYLYVCRSRTPLLATATPPPLDEADQILNHALEGLLLLDHLVPPHQPILQHGAGVAVQHLQARHVRLQFLVYEARQGLHRRGAQESRGVEIEVRRRRGAFRETSGGRPFLAGFGVEGGRAGVGGGVFEAVEGVGGAGGGGEAGGGEDEAFLLAGGQDFVEVDGHAQADEEEASDAAAGPIGGLQRRWGDELLPEGEGAGGEEGGGFGGFDGREGWEGWERLGGGEDGGDVGRDGFLGFGGGEVGEV</sequence>
<dbReference type="AlphaFoldDB" id="A0A9W7SQ58"/>
<keyword evidence="3" id="KW-1185">Reference proteome</keyword>
<proteinExistence type="predicted"/>